<sequence>MVGSNHFIVATKDKPLLHFLSMDNSKRLHVRSVLPKPVHHLAVTPDGSLLFAAISNEIYVWIIVTGELIAVINGHYRSISSLLLNSDGSLLAFGTEDGSLGVFVVAELVSENPAFERTLPFRQWRPHSLSVSDIAVTRHSNARILSCSKDHTAALHSVTANICLLKVGSVEMVGSNHFIVATKDKPLLHFLSMDNSKRLHVRSVLPKPVHHLAVTPDGSLLFAAISNEIYVWI</sequence>
<dbReference type="Proteomes" id="UP000004810">
    <property type="component" value="Unassembled WGS sequence"/>
</dbReference>
<comment type="caution">
    <text evidence="4">The sequence shown here is derived from an EMBL/GenBank/DDBJ whole genome shotgun (WGS) entry which is preliminary data.</text>
</comment>
<dbReference type="InterPro" id="IPR036322">
    <property type="entry name" value="WD40_repeat_dom_sf"/>
</dbReference>
<dbReference type="InterPro" id="IPR001680">
    <property type="entry name" value="WD40_rpt"/>
</dbReference>
<dbReference type="InterPro" id="IPR015943">
    <property type="entry name" value="WD40/YVTN_repeat-like_dom_sf"/>
</dbReference>
<dbReference type="EMBL" id="ADBV01014611">
    <property type="protein sequence ID" value="EJW73156.1"/>
    <property type="molecule type" value="Genomic_DNA"/>
</dbReference>
<proteinExistence type="predicted"/>
<gene>
    <name evidence="4" type="ORF">WUBG_15938</name>
</gene>
<name>J9DU10_WUCBA</name>
<evidence type="ECO:0000256" key="1">
    <source>
        <dbReference type="ARBA" id="ARBA00022574"/>
    </source>
</evidence>
<dbReference type="InterPro" id="IPR045227">
    <property type="entry name" value="WDR18/Ipi3/RID3"/>
</dbReference>
<dbReference type="Pfam" id="PF00400">
    <property type="entry name" value="WD40"/>
    <property type="match status" value="1"/>
</dbReference>
<dbReference type="PANTHER" id="PTHR18763">
    <property type="entry name" value="WD-REPEAT PROTEIN 18"/>
    <property type="match status" value="1"/>
</dbReference>
<protein>
    <submittedName>
        <fullName evidence="4">Uncharacterized protein</fullName>
    </submittedName>
</protein>
<dbReference type="GO" id="GO:0120330">
    <property type="term" value="C:rixosome complex"/>
    <property type="evidence" value="ECO:0007669"/>
    <property type="project" value="TreeGrafter"/>
</dbReference>
<dbReference type="AlphaFoldDB" id="J9DU10"/>
<feature type="non-terminal residue" evidence="4">
    <location>
        <position position="233"/>
    </location>
</feature>
<accession>J9DU10</accession>
<dbReference type="PROSITE" id="PS50082">
    <property type="entry name" value="WD_REPEATS_2"/>
    <property type="match status" value="1"/>
</dbReference>
<dbReference type="SUPFAM" id="SSF50978">
    <property type="entry name" value="WD40 repeat-like"/>
    <property type="match status" value="1"/>
</dbReference>
<keyword evidence="1 3" id="KW-0853">WD repeat</keyword>
<feature type="repeat" description="WD" evidence="3">
    <location>
        <begin position="72"/>
        <end position="103"/>
    </location>
</feature>
<dbReference type="GO" id="GO:0006364">
    <property type="term" value="P:rRNA processing"/>
    <property type="evidence" value="ECO:0007669"/>
    <property type="project" value="TreeGrafter"/>
</dbReference>
<dbReference type="PANTHER" id="PTHR18763:SF0">
    <property type="entry name" value="WD REPEAT-CONTAINING PROTEIN 18"/>
    <property type="match status" value="1"/>
</dbReference>
<evidence type="ECO:0000256" key="2">
    <source>
        <dbReference type="ARBA" id="ARBA00022737"/>
    </source>
</evidence>
<organism evidence="4 5">
    <name type="scientific">Wuchereria bancrofti</name>
    <dbReference type="NCBI Taxonomy" id="6293"/>
    <lineage>
        <taxon>Eukaryota</taxon>
        <taxon>Metazoa</taxon>
        <taxon>Ecdysozoa</taxon>
        <taxon>Nematoda</taxon>
        <taxon>Chromadorea</taxon>
        <taxon>Rhabditida</taxon>
        <taxon>Spirurina</taxon>
        <taxon>Spiruromorpha</taxon>
        <taxon>Filarioidea</taxon>
        <taxon>Onchocercidae</taxon>
        <taxon>Wuchereria</taxon>
    </lineage>
</organism>
<evidence type="ECO:0000313" key="5">
    <source>
        <dbReference type="Proteomes" id="UP000004810"/>
    </source>
</evidence>
<evidence type="ECO:0000256" key="3">
    <source>
        <dbReference type="PROSITE-ProRule" id="PRU00221"/>
    </source>
</evidence>
<evidence type="ECO:0000313" key="4">
    <source>
        <dbReference type="EMBL" id="EJW73156.1"/>
    </source>
</evidence>
<dbReference type="Gene3D" id="2.130.10.10">
    <property type="entry name" value="YVTN repeat-like/Quinoprotein amine dehydrogenase"/>
    <property type="match status" value="2"/>
</dbReference>
<dbReference type="GO" id="GO:0006261">
    <property type="term" value="P:DNA-templated DNA replication"/>
    <property type="evidence" value="ECO:0007669"/>
    <property type="project" value="TreeGrafter"/>
</dbReference>
<reference evidence="5" key="1">
    <citation type="submission" date="2012-08" db="EMBL/GenBank/DDBJ databases">
        <title>The Genome Sequence of Wuchereria bancrofti.</title>
        <authorList>
            <person name="Nutman T.B."/>
            <person name="Fink D.L."/>
            <person name="Russ C."/>
            <person name="Young S."/>
            <person name="Zeng Q."/>
            <person name="Koehrsen M."/>
            <person name="Alvarado L."/>
            <person name="Berlin A."/>
            <person name="Chapman S.B."/>
            <person name="Chen Z."/>
            <person name="Freedman E."/>
            <person name="Gellesch M."/>
            <person name="Goldberg J."/>
            <person name="Griggs A."/>
            <person name="Gujja S."/>
            <person name="Heilman E.R."/>
            <person name="Heiman D."/>
            <person name="Hepburn T."/>
            <person name="Howarth C."/>
            <person name="Jen D."/>
            <person name="Larson L."/>
            <person name="Lewis B."/>
            <person name="Mehta T."/>
            <person name="Park D."/>
            <person name="Pearson M."/>
            <person name="Roberts A."/>
            <person name="Saif S."/>
            <person name="Shea T."/>
            <person name="Shenoy N."/>
            <person name="Sisk P."/>
            <person name="Stolte C."/>
            <person name="Sykes S."/>
            <person name="Walk T."/>
            <person name="White J."/>
            <person name="Yandava C."/>
            <person name="Haas B."/>
            <person name="Henn M.R."/>
            <person name="Nusbaum C."/>
            <person name="Birren B."/>
        </authorList>
    </citation>
    <scope>NUCLEOTIDE SEQUENCE [LARGE SCALE GENOMIC DNA]</scope>
    <source>
        <strain evidence="5">NA</strain>
    </source>
</reference>
<dbReference type="SMART" id="SM00320">
    <property type="entry name" value="WD40"/>
    <property type="match status" value="4"/>
</dbReference>
<keyword evidence="2" id="KW-0677">Repeat</keyword>
<dbReference type="GO" id="GO:0005656">
    <property type="term" value="C:nuclear pre-replicative complex"/>
    <property type="evidence" value="ECO:0007669"/>
    <property type="project" value="TreeGrafter"/>
</dbReference>